<proteinExistence type="predicted"/>
<dbReference type="AlphaFoldDB" id="A0A318J021"/>
<dbReference type="Proteomes" id="UP000247792">
    <property type="component" value="Unassembled WGS sequence"/>
</dbReference>
<evidence type="ECO:0000313" key="2">
    <source>
        <dbReference type="EMBL" id="PXX37288.1"/>
    </source>
</evidence>
<accession>A0A318J021</accession>
<organism evidence="2 3">
    <name type="scientific">Undibacterium pigrum</name>
    <dbReference type="NCBI Taxonomy" id="401470"/>
    <lineage>
        <taxon>Bacteria</taxon>
        <taxon>Pseudomonadati</taxon>
        <taxon>Pseudomonadota</taxon>
        <taxon>Betaproteobacteria</taxon>
        <taxon>Burkholderiales</taxon>
        <taxon>Oxalobacteraceae</taxon>
        <taxon>Undibacterium</taxon>
    </lineage>
</organism>
<comment type="caution">
    <text evidence="2">The sequence shown here is derived from an EMBL/GenBank/DDBJ whole genome shotgun (WGS) entry which is preliminary data.</text>
</comment>
<feature type="region of interest" description="Disordered" evidence="1">
    <location>
        <begin position="15"/>
        <end position="102"/>
    </location>
</feature>
<evidence type="ECO:0000313" key="3">
    <source>
        <dbReference type="Proteomes" id="UP000247792"/>
    </source>
</evidence>
<sequence>MFPLKVFRIFEQAAETPHATSQYRRQVSHGQAHDGKSASEEATWPDVERRQIENRRSADRREKQQAILLNTRKLQGRRKDPGRRLSDKLAAPNSRIHFSIKG</sequence>
<feature type="compositionally biased region" description="Basic and acidic residues" evidence="1">
    <location>
        <begin position="46"/>
        <end position="64"/>
    </location>
</feature>
<evidence type="ECO:0000256" key="1">
    <source>
        <dbReference type="SAM" id="MobiDB-lite"/>
    </source>
</evidence>
<feature type="compositionally biased region" description="Basic and acidic residues" evidence="1">
    <location>
        <begin position="77"/>
        <end position="87"/>
    </location>
</feature>
<reference evidence="2 3" key="1">
    <citation type="submission" date="2018-05" db="EMBL/GenBank/DDBJ databases">
        <title>Genomic Encyclopedia of Type Strains, Phase IV (KMG-IV): sequencing the most valuable type-strain genomes for metagenomic binning, comparative biology and taxonomic classification.</title>
        <authorList>
            <person name="Goeker M."/>
        </authorList>
    </citation>
    <scope>NUCLEOTIDE SEQUENCE [LARGE SCALE GENOMIC DNA]</scope>
    <source>
        <strain evidence="2 3">DSM 19792</strain>
    </source>
</reference>
<gene>
    <name evidence="2" type="ORF">DFR42_11751</name>
</gene>
<keyword evidence="3" id="KW-1185">Reference proteome</keyword>
<protein>
    <submittedName>
        <fullName evidence="2">Uncharacterized protein</fullName>
    </submittedName>
</protein>
<feature type="compositionally biased region" description="Polar residues" evidence="1">
    <location>
        <begin position="18"/>
        <end position="29"/>
    </location>
</feature>
<dbReference type="OrthoDB" id="9901677at2"/>
<dbReference type="RefSeq" id="WP_110258064.1">
    <property type="nucleotide sequence ID" value="NZ_QJKB01000017.1"/>
</dbReference>
<dbReference type="EMBL" id="QJKB01000017">
    <property type="protein sequence ID" value="PXX37288.1"/>
    <property type="molecule type" value="Genomic_DNA"/>
</dbReference>
<name>A0A318J021_9BURK</name>